<comment type="similarity">
    <text evidence="3">Belongs to the class-I pyridoxal-phosphate-dependent aminotransferase family.</text>
</comment>
<proteinExistence type="inferred from homology"/>
<dbReference type="GO" id="GO:0006571">
    <property type="term" value="P:tyrosine biosynthetic process"/>
    <property type="evidence" value="ECO:0007669"/>
    <property type="project" value="TreeGrafter"/>
</dbReference>
<dbReference type="FunFam" id="3.40.640.10:FF:000074">
    <property type="entry name" value="Aromatic amino acid aminotransferase"/>
    <property type="match status" value="1"/>
</dbReference>
<accession>A0A9P5LBP2</accession>
<feature type="region of interest" description="Disordered" evidence="10">
    <location>
        <begin position="51"/>
        <end position="74"/>
    </location>
</feature>
<dbReference type="InterPro" id="IPR015424">
    <property type="entry name" value="PyrdxlP-dep_Trfase"/>
</dbReference>
<dbReference type="GO" id="GO:0019878">
    <property type="term" value="P:lysine biosynthetic process via aminoadipic acid"/>
    <property type="evidence" value="ECO:0007669"/>
    <property type="project" value="TreeGrafter"/>
</dbReference>
<keyword evidence="7" id="KW-0663">Pyridoxal phosphate</keyword>
<evidence type="ECO:0000313" key="13">
    <source>
        <dbReference type="Proteomes" id="UP000722485"/>
    </source>
</evidence>
<feature type="compositionally biased region" description="Polar residues" evidence="10">
    <location>
        <begin position="13"/>
        <end position="22"/>
    </location>
</feature>
<dbReference type="PANTHER" id="PTHR42790">
    <property type="entry name" value="AMINOTRANSFERASE"/>
    <property type="match status" value="1"/>
</dbReference>
<evidence type="ECO:0000256" key="1">
    <source>
        <dbReference type="ARBA" id="ARBA00001933"/>
    </source>
</evidence>
<dbReference type="GO" id="GO:0008793">
    <property type="term" value="F:aromatic-amino-acid transaminase activity"/>
    <property type="evidence" value="ECO:0007669"/>
    <property type="project" value="TreeGrafter"/>
</dbReference>
<protein>
    <recommendedName>
        <fullName evidence="9">aromatic-amino-acid transaminase</fullName>
        <ecNumber evidence="9">2.6.1.57</ecNumber>
    </recommendedName>
</protein>
<dbReference type="PANTHER" id="PTHR42790:SF21">
    <property type="entry name" value="AROMATIC_AMINOADIPATE AMINOTRANSFERASE 1"/>
    <property type="match status" value="1"/>
</dbReference>
<evidence type="ECO:0000256" key="2">
    <source>
        <dbReference type="ARBA" id="ARBA00004496"/>
    </source>
</evidence>
<keyword evidence="4" id="KW-0963">Cytoplasm</keyword>
<feature type="region of interest" description="Disordered" evidence="10">
    <location>
        <begin position="1"/>
        <end position="22"/>
    </location>
</feature>
<dbReference type="AlphaFoldDB" id="A0A9P5LBP2"/>
<dbReference type="GO" id="GO:0030170">
    <property type="term" value="F:pyridoxal phosphate binding"/>
    <property type="evidence" value="ECO:0007669"/>
    <property type="project" value="InterPro"/>
</dbReference>
<dbReference type="Gene3D" id="3.40.640.10">
    <property type="entry name" value="Type I PLP-dependent aspartate aminotransferase-like (Major domain)"/>
    <property type="match status" value="1"/>
</dbReference>
<evidence type="ECO:0000256" key="6">
    <source>
        <dbReference type="ARBA" id="ARBA00022679"/>
    </source>
</evidence>
<dbReference type="GO" id="GO:0047536">
    <property type="term" value="F:2-aminoadipate transaminase activity"/>
    <property type="evidence" value="ECO:0007669"/>
    <property type="project" value="TreeGrafter"/>
</dbReference>
<evidence type="ECO:0000256" key="3">
    <source>
        <dbReference type="ARBA" id="ARBA00007441"/>
    </source>
</evidence>
<keyword evidence="6" id="KW-0808">Transferase</keyword>
<dbReference type="EMBL" id="JAANBB010000023">
    <property type="protein sequence ID" value="KAF7555153.1"/>
    <property type="molecule type" value="Genomic_DNA"/>
</dbReference>
<evidence type="ECO:0000259" key="11">
    <source>
        <dbReference type="Pfam" id="PF00155"/>
    </source>
</evidence>
<sequence length="596" mass="66332">MSAPSELYGIQPKTVTRPTNDTPYADKYWDADKNRRELSSNGLRLVHTLAHSENSSPTPASEPHFTPHSGLADSHIVPVGKATNVKDLQPHRSDVNPAQWGVAALAVSEPFKTRSHKHKPAALRWDHRLSTESASREGCTLKAAFKHLQKPGMISLGGGIPLSEYIPFESLEHAVVPLNNTDGDKGSPKTIGLQSSKTDISSGNSVYDLTVALNYCQGSGSAQLLRWLTEHVELVHNPPYADWQCTMSVGNTSALDITLRMFAQPGDYVLSDDYTFSSAVETALPMGARFLGVEMDAEGLIPQSLHDILQNWDPAAHGGSRKPFLLYSVPTGQNPTGATQSLQRRKDIYRVAQQHDLIIMEDDPYYYIQMDKFDPSAENSQDDSTPKSPEALLEVLIPTYLSIDTDGRVVRMDSFSKVVSPGLRVGWVTSSQQIIERYKIHADVSTQGPSGFSQLALFKLLDEHWGHSGFLQWLLHLRKEYSTRRTFLANACDRHLPKDIVTWNVAEAGMFQWLKVDWRKHPDAKTKSAAQIEEEIWLESIGEGVLVARGSWFQATANKEYPDVFYRITFAAAPLDKIEEAVARLGEALKRSFKLQ</sequence>
<dbReference type="InterPro" id="IPR015421">
    <property type="entry name" value="PyrdxlP-dep_Trfase_major"/>
</dbReference>
<dbReference type="InterPro" id="IPR050859">
    <property type="entry name" value="Class-I_PLP-dep_aminotransf"/>
</dbReference>
<keyword evidence="5" id="KW-0032">Aminotransferase</keyword>
<evidence type="ECO:0000256" key="9">
    <source>
        <dbReference type="ARBA" id="ARBA00067014"/>
    </source>
</evidence>
<evidence type="ECO:0000256" key="4">
    <source>
        <dbReference type="ARBA" id="ARBA00022490"/>
    </source>
</evidence>
<evidence type="ECO:0000256" key="10">
    <source>
        <dbReference type="SAM" id="MobiDB-lite"/>
    </source>
</evidence>
<dbReference type="SUPFAM" id="SSF53383">
    <property type="entry name" value="PLP-dependent transferases"/>
    <property type="match status" value="1"/>
</dbReference>
<organism evidence="12 13">
    <name type="scientific">Cylindrodendrum hubeiense</name>
    <dbReference type="NCBI Taxonomy" id="595255"/>
    <lineage>
        <taxon>Eukaryota</taxon>
        <taxon>Fungi</taxon>
        <taxon>Dikarya</taxon>
        <taxon>Ascomycota</taxon>
        <taxon>Pezizomycotina</taxon>
        <taxon>Sordariomycetes</taxon>
        <taxon>Hypocreomycetidae</taxon>
        <taxon>Hypocreales</taxon>
        <taxon>Nectriaceae</taxon>
        <taxon>Cylindrodendrum</taxon>
    </lineage>
</organism>
<evidence type="ECO:0000256" key="7">
    <source>
        <dbReference type="ARBA" id="ARBA00022898"/>
    </source>
</evidence>
<dbReference type="Proteomes" id="UP000722485">
    <property type="component" value="Unassembled WGS sequence"/>
</dbReference>
<keyword evidence="13" id="KW-1185">Reference proteome</keyword>
<comment type="cofactor">
    <cofactor evidence="1">
        <name>pyridoxal 5'-phosphate</name>
        <dbReference type="ChEBI" id="CHEBI:597326"/>
    </cofactor>
</comment>
<dbReference type="Pfam" id="PF00155">
    <property type="entry name" value="Aminotran_1_2"/>
    <property type="match status" value="1"/>
</dbReference>
<dbReference type="GO" id="GO:0005737">
    <property type="term" value="C:cytoplasm"/>
    <property type="evidence" value="ECO:0007669"/>
    <property type="project" value="UniProtKB-SubCell"/>
</dbReference>
<dbReference type="GO" id="GO:0009074">
    <property type="term" value="P:aromatic amino acid family catabolic process"/>
    <property type="evidence" value="ECO:0007669"/>
    <property type="project" value="TreeGrafter"/>
</dbReference>
<evidence type="ECO:0000313" key="12">
    <source>
        <dbReference type="EMBL" id="KAF7555153.1"/>
    </source>
</evidence>
<name>A0A9P5LBP2_9HYPO</name>
<feature type="domain" description="Aminotransferase class I/classII large" evidence="11">
    <location>
        <begin position="244"/>
        <end position="585"/>
    </location>
</feature>
<comment type="catalytic activity">
    <reaction evidence="8">
        <text>an aromatic L-alpha-amino acid + 2-oxoglutarate = an aromatic oxo-acid + L-glutamate</text>
        <dbReference type="Rhea" id="RHEA:17533"/>
        <dbReference type="ChEBI" id="CHEBI:16810"/>
        <dbReference type="ChEBI" id="CHEBI:29985"/>
        <dbReference type="ChEBI" id="CHEBI:73309"/>
        <dbReference type="ChEBI" id="CHEBI:84824"/>
        <dbReference type="EC" id="2.6.1.57"/>
    </reaction>
</comment>
<comment type="caution">
    <text evidence="12">The sequence shown here is derived from an EMBL/GenBank/DDBJ whole genome shotgun (WGS) entry which is preliminary data.</text>
</comment>
<reference evidence="12" key="1">
    <citation type="submission" date="2020-03" db="EMBL/GenBank/DDBJ databases">
        <title>Draft Genome Sequence of Cylindrodendrum hubeiense.</title>
        <authorList>
            <person name="Buettner E."/>
            <person name="Kellner H."/>
        </authorList>
    </citation>
    <scope>NUCLEOTIDE SEQUENCE</scope>
    <source>
        <strain evidence="12">IHI 201604</strain>
    </source>
</reference>
<gene>
    <name evidence="12" type="ORF">G7Z17_g2348</name>
</gene>
<dbReference type="EC" id="2.6.1.57" evidence="9"/>
<dbReference type="OrthoDB" id="691673at2759"/>
<evidence type="ECO:0000256" key="5">
    <source>
        <dbReference type="ARBA" id="ARBA00022576"/>
    </source>
</evidence>
<dbReference type="CDD" id="cd00609">
    <property type="entry name" value="AAT_like"/>
    <property type="match status" value="1"/>
</dbReference>
<comment type="subcellular location">
    <subcellularLocation>
        <location evidence="2">Cytoplasm</location>
    </subcellularLocation>
</comment>
<evidence type="ECO:0000256" key="8">
    <source>
        <dbReference type="ARBA" id="ARBA00051993"/>
    </source>
</evidence>
<dbReference type="InterPro" id="IPR004839">
    <property type="entry name" value="Aminotransferase_I/II_large"/>
</dbReference>